<accession>A0A067TEL4</accession>
<dbReference type="HOGENOM" id="CLU_1320970_0_0_1"/>
<sequence length="208" mass="23828">METRSKRARTTTRLSSSGVIANQPITKKRERPKKKSRKTQADGAGARLNVEVGDRLVASVNAKGLPTFPDELLLEIMSYYPIHPDWRSLSPLCMHLDWRPNDARAHAEWRDTLLSLSQTCRNFRRFFRPYLWRRIEVCTGMNVEGGVLGRGYGKDRQFNDELVRQLEIVTVRDPSLAEYVKLINVEVRDFSTPYVLACTLHGPLSEPS</sequence>
<feature type="compositionally biased region" description="Basic residues" evidence="1">
    <location>
        <begin position="1"/>
        <end position="10"/>
    </location>
</feature>
<reference evidence="3" key="1">
    <citation type="journal article" date="2014" name="Proc. Natl. Acad. Sci. U.S.A.">
        <title>Extensive sampling of basidiomycete genomes demonstrates inadequacy of the white-rot/brown-rot paradigm for wood decay fungi.</title>
        <authorList>
            <person name="Riley R."/>
            <person name="Salamov A.A."/>
            <person name="Brown D.W."/>
            <person name="Nagy L.G."/>
            <person name="Floudas D."/>
            <person name="Held B.W."/>
            <person name="Levasseur A."/>
            <person name="Lombard V."/>
            <person name="Morin E."/>
            <person name="Otillar R."/>
            <person name="Lindquist E.A."/>
            <person name="Sun H."/>
            <person name="LaButti K.M."/>
            <person name="Schmutz J."/>
            <person name="Jabbour D."/>
            <person name="Luo H."/>
            <person name="Baker S.E."/>
            <person name="Pisabarro A.G."/>
            <person name="Walton J.D."/>
            <person name="Blanchette R.A."/>
            <person name="Henrissat B."/>
            <person name="Martin F."/>
            <person name="Cullen D."/>
            <person name="Hibbett D.S."/>
            <person name="Grigoriev I.V."/>
        </authorList>
    </citation>
    <scope>NUCLEOTIDE SEQUENCE [LARGE SCALE GENOMIC DNA]</scope>
    <source>
        <strain evidence="3">CBS 339.88</strain>
    </source>
</reference>
<evidence type="ECO:0000256" key="1">
    <source>
        <dbReference type="SAM" id="MobiDB-lite"/>
    </source>
</evidence>
<proteinExistence type="predicted"/>
<keyword evidence="3" id="KW-1185">Reference proteome</keyword>
<feature type="compositionally biased region" description="Basic residues" evidence="1">
    <location>
        <begin position="26"/>
        <end position="38"/>
    </location>
</feature>
<dbReference type="EMBL" id="KL142376">
    <property type="protein sequence ID" value="KDR77403.1"/>
    <property type="molecule type" value="Genomic_DNA"/>
</dbReference>
<dbReference type="AlphaFoldDB" id="A0A067TEL4"/>
<name>A0A067TEL4_GALM3</name>
<evidence type="ECO:0000313" key="3">
    <source>
        <dbReference type="Proteomes" id="UP000027222"/>
    </source>
</evidence>
<protein>
    <submittedName>
        <fullName evidence="2">Uncharacterized protein</fullName>
    </submittedName>
</protein>
<organism evidence="2 3">
    <name type="scientific">Galerina marginata (strain CBS 339.88)</name>
    <dbReference type="NCBI Taxonomy" id="685588"/>
    <lineage>
        <taxon>Eukaryota</taxon>
        <taxon>Fungi</taxon>
        <taxon>Dikarya</taxon>
        <taxon>Basidiomycota</taxon>
        <taxon>Agaricomycotina</taxon>
        <taxon>Agaricomycetes</taxon>
        <taxon>Agaricomycetidae</taxon>
        <taxon>Agaricales</taxon>
        <taxon>Agaricineae</taxon>
        <taxon>Strophariaceae</taxon>
        <taxon>Galerina</taxon>
    </lineage>
</organism>
<gene>
    <name evidence="2" type="ORF">GALMADRAFT_404946</name>
</gene>
<evidence type="ECO:0000313" key="2">
    <source>
        <dbReference type="EMBL" id="KDR77403.1"/>
    </source>
</evidence>
<dbReference type="Proteomes" id="UP000027222">
    <property type="component" value="Unassembled WGS sequence"/>
</dbReference>
<dbReference type="OrthoDB" id="2891411at2759"/>
<feature type="compositionally biased region" description="Polar residues" evidence="1">
    <location>
        <begin position="11"/>
        <end position="25"/>
    </location>
</feature>
<feature type="region of interest" description="Disordered" evidence="1">
    <location>
        <begin position="1"/>
        <end position="45"/>
    </location>
</feature>